<dbReference type="PROSITE" id="PS51012">
    <property type="entry name" value="ABC_TM2"/>
    <property type="match status" value="1"/>
</dbReference>
<dbReference type="AlphaFoldDB" id="A0A800MYZ2"/>
<dbReference type="Pfam" id="PF01061">
    <property type="entry name" value="ABC2_membrane"/>
    <property type="match status" value="1"/>
</dbReference>
<dbReference type="PANTHER" id="PTHR30413:SF10">
    <property type="entry name" value="CAPSULE POLYSACCHARIDE EXPORT INNER-MEMBRANE PROTEIN CTRC"/>
    <property type="match status" value="1"/>
</dbReference>
<evidence type="ECO:0000259" key="9">
    <source>
        <dbReference type="PROSITE" id="PS51012"/>
    </source>
</evidence>
<dbReference type="GO" id="GO:0140359">
    <property type="term" value="F:ABC-type transporter activity"/>
    <property type="evidence" value="ECO:0007669"/>
    <property type="project" value="InterPro"/>
</dbReference>
<feature type="transmembrane region" description="Helical" evidence="8">
    <location>
        <begin position="179"/>
        <end position="196"/>
    </location>
</feature>
<feature type="transmembrane region" description="Helical" evidence="8">
    <location>
        <begin position="37"/>
        <end position="58"/>
    </location>
</feature>
<keyword evidence="3 8" id="KW-0813">Transport</keyword>
<feature type="transmembrane region" description="Helical" evidence="8">
    <location>
        <begin position="241"/>
        <end position="261"/>
    </location>
</feature>
<comment type="subcellular location">
    <subcellularLocation>
        <location evidence="1 8">Cell membrane</location>
        <topology evidence="1 8">Multi-pass membrane protein</topology>
    </subcellularLocation>
</comment>
<organism evidence="10 11">
    <name type="scientific">Cytobacillus firmus</name>
    <name type="common">Bacillus firmus</name>
    <dbReference type="NCBI Taxonomy" id="1399"/>
    <lineage>
        <taxon>Bacteria</taxon>
        <taxon>Bacillati</taxon>
        <taxon>Bacillota</taxon>
        <taxon>Bacilli</taxon>
        <taxon>Bacillales</taxon>
        <taxon>Bacillaceae</taxon>
        <taxon>Cytobacillus</taxon>
    </lineage>
</organism>
<evidence type="ECO:0000256" key="6">
    <source>
        <dbReference type="ARBA" id="ARBA00022989"/>
    </source>
</evidence>
<dbReference type="RefSeq" id="WP_159344543.1">
    <property type="nucleotide sequence ID" value="NZ_JBALOT010000039.1"/>
</dbReference>
<dbReference type="InterPro" id="IPR047817">
    <property type="entry name" value="ABC2_TM_bact-type"/>
</dbReference>
<evidence type="ECO:0000256" key="1">
    <source>
        <dbReference type="ARBA" id="ARBA00004651"/>
    </source>
</evidence>
<comment type="caution">
    <text evidence="10">The sequence shown here is derived from an EMBL/GenBank/DDBJ whole genome shotgun (WGS) entry which is preliminary data.</text>
</comment>
<keyword evidence="5 8" id="KW-0812">Transmembrane</keyword>
<evidence type="ECO:0000256" key="4">
    <source>
        <dbReference type="ARBA" id="ARBA00022475"/>
    </source>
</evidence>
<dbReference type="EMBL" id="VDEM01000008">
    <property type="protein sequence ID" value="KAF0825006.1"/>
    <property type="molecule type" value="Genomic_DNA"/>
</dbReference>
<evidence type="ECO:0000313" key="11">
    <source>
        <dbReference type="Proteomes" id="UP000465778"/>
    </source>
</evidence>
<sequence length="271" mass="31360">MKSMITIIKEQFNAFYLIIRLSLFELKSNNNNNYLGMLWELINPLIQVGIYWFVFGYGIRGGSPVNGVPYVYWMLSGIVVWFFVNPAILEASKSIYTRINFIAKMSFPMSVIPTYVIVSKFYPHILLTALIAIVLQFGGFFVSIYYLQLFYFMFACLALLVALSLITSTLSTIVRDVQMIVQAVVRMLLYLTPLLWTPQESSKLPEFIQMVMMANPLYYIVEGYRAALLGTSWFMVENLSYTIYFWALIIVLLGIGSFLHLKFRNHFVDYL</sequence>
<evidence type="ECO:0000256" key="7">
    <source>
        <dbReference type="ARBA" id="ARBA00023136"/>
    </source>
</evidence>
<feature type="transmembrane region" description="Helical" evidence="8">
    <location>
        <begin position="70"/>
        <end position="89"/>
    </location>
</feature>
<evidence type="ECO:0000256" key="2">
    <source>
        <dbReference type="ARBA" id="ARBA00007783"/>
    </source>
</evidence>
<feature type="transmembrane region" description="Helical" evidence="8">
    <location>
        <begin position="149"/>
        <end position="173"/>
    </location>
</feature>
<keyword evidence="6 8" id="KW-1133">Transmembrane helix</keyword>
<accession>A0A800MYZ2</accession>
<gene>
    <name evidence="10" type="ORF">KIS1582_1208</name>
</gene>
<feature type="domain" description="ABC transmembrane type-2" evidence="9">
    <location>
        <begin position="35"/>
        <end position="263"/>
    </location>
</feature>
<evidence type="ECO:0000256" key="5">
    <source>
        <dbReference type="ARBA" id="ARBA00022692"/>
    </source>
</evidence>
<dbReference type="Proteomes" id="UP000465778">
    <property type="component" value="Unassembled WGS sequence"/>
</dbReference>
<feature type="transmembrane region" description="Helical" evidence="8">
    <location>
        <begin position="217"/>
        <end position="235"/>
    </location>
</feature>
<proteinExistence type="inferred from homology"/>
<evidence type="ECO:0000256" key="3">
    <source>
        <dbReference type="ARBA" id="ARBA00022448"/>
    </source>
</evidence>
<comment type="similarity">
    <text evidence="2 8">Belongs to the ABC-2 integral membrane protein family.</text>
</comment>
<evidence type="ECO:0000313" key="10">
    <source>
        <dbReference type="EMBL" id="KAF0825006.1"/>
    </source>
</evidence>
<dbReference type="PANTHER" id="PTHR30413">
    <property type="entry name" value="INNER MEMBRANE TRANSPORT PERMEASE"/>
    <property type="match status" value="1"/>
</dbReference>
<dbReference type="OrthoDB" id="9794365at2"/>
<keyword evidence="4 8" id="KW-1003">Cell membrane</keyword>
<dbReference type="GO" id="GO:0015920">
    <property type="term" value="P:lipopolysaccharide transport"/>
    <property type="evidence" value="ECO:0007669"/>
    <property type="project" value="TreeGrafter"/>
</dbReference>
<name>A0A800MYZ2_CYTFI</name>
<dbReference type="GO" id="GO:0005886">
    <property type="term" value="C:plasma membrane"/>
    <property type="evidence" value="ECO:0007669"/>
    <property type="project" value="UniProtKB-SubCell"/>
</dbReference>
<dbReference type="InterPro" id="IPR013525">
    <property type="entry name" value="ABC2_TM"/>
</dbReference>
<keyword evidence="7 8" id="KW-0472">Membrane</keyword>
<protein>
    <recommendedName>
        <fullName evidence="8">Transport permease protein</fullName>
    </recommendedName>
</protein>
<evidence type="ECO:0000256" key="8">
    <source>
        <dbReference type="RuleBase" id="RU361157"/>
    </source>
</evidence>
<reference evidence="10 11" key="1">
    <citation type="journal article" date="2020" name="G3 (Bethesda)">
        <title>Whole Genome Sequencing and Comparative Genomics of Two Nematicidal Bacillus Strains Reveals a Wide Range of Possible Virulence Factors.</title>
        <authorList>
            <person name="Susic N."/>
            <person name="Janezic S."/>
            <person name="Rupnik M."/>
            <person name="Geric Stare B."/>
        </authorList>
    </citation>
    <scope>NUCLEOTIDE SEQUENCE [LARGE SCALE GENOMIC DNA]</scope>
    <source>
        <strain evidence="10 11">I-1582</strain>
    </source>
</reference>